<proteinExistence type="predicted"/>
<dbReference type="Gene3D" id="3.30.300.30">
    <property type="match status" value="1"/>
</dbReference>
<dbReference type="Gene3D" id="3.40.50.980">
    <property type="match status" value="2"/>
</dbReference>
<comment type="caution">
    <text evidence="3">The sequence shown here is derived from an EMBL/GenBank/DDBJ whole genome shotgun (WGS) entry which is preliminary data.</text>
</comment>
<dbReference type="RefSeq" id="WP_345649096.1">
    <property type="nucleotide sequence ID" value="NZ_BAABEP010000028.1"/>
</dbReference>
<dbReference type="SUPFAM" id="SSF56801">
    <property type="entry name" value="Acetyl-CoA synthetase-like"/>
    <property type="match status" value="1"/>
</dbReference>
<protein>
    <submittedName>
        <fullName evidence="3">(2,3-dihydroxybenzoyl)adenylate synthase</fullName>
    </submittedName>
</protein>
<dbReference type="InterPro" id="IPR050237">
    <property type="entry name" value="ATP-dep_AMP-bd_enzyme"/>
</dbReference>
<dbReference type="Pfam" id="PF13193">
    <property type="entry name" value="AMP-binding_C"/>
    <property type="match status" value="1"/>
</dbReference>
<evidence type="ECO:0000259" key="2">
    <source>
        <dbReference type="Pfam" id="PF13193"/>
    </source>
</evidence>
<dbReference type="InterPro" id="IPR020845">
    <property type="entry name" value="AMP-binding_CS"/>
</dbReference>
<dbReference type="Pfam" id="PF00501">
    <property type="entry name" value="AMP-binding"/>
    <property type="match status" value="1"/>
</dbReference>
<dbReference type="InterPro" id="IPR000873">
    <property type="entry name" value="AMP-dep_synth/lig_dom"/>
</dbReference>
<sequence>MTEGFTPWPADRARRYRDAGHWLGRPLGTLLRERAAERPAHTALVAGERRYDYAALDTWADEIAAGLIGLGLAAGDRLLVQLDNRAEFVPLCFAAFRTGVVPVLIPPSHRIAELDALAGLSGAAGYVIPGAGGFDYREQAGELRRRQPGVRHVVVAGEPYGNGEGTVDLTDLPHPAGAAGRPEPAPDGIAVLLLSGGTTGTPKLIPRTHDDYHYNARASADVTGLGPEDVYLAALPVTHNFTLACPGVFGTLSAGGTVVLAPSPSPEDCLALIGRERVTVTATVPSVVPLWLEEAATGRYDLASLRLLQVGGAVLAPRQAAAVRPGLGCTLQQVFGMAEGLLNFTRLDDPEERVLTTQGRPLSPDDEVHVVDEDGGPVPPGEAGELLTRGPYTINGYYREPERNLSSFTPEGFFRSGDVVRRDADGCLTVVGRVKDQINRGGEKIAAAELEAHVAAHDGVRQVAVIGVSDEALGERVCVCVVPDGTPPTLRALKRFLRERGASTLLAPDRLEILDDLPLTAIGKVDKKALAARYAPVLD</sequence>
<feature type="domain" description="AMP-dependent synthetase/ligase" evidence="1">
    <location>
        <begin position="31"/>
        <end position="398"/>
    </location>
</feature>
<evidence type="ECO:0000259" key="1">
    <source>
        <dbReference type="Pfam" id="PF00501"/>
    </source>
</evidence>
<accession>A0ABP7FFH3</accession>
<reference evidence="4" key="1">
    <citation type="journal article" date="2019" name="Int. J. Syst. Evol. Microbiol.">
        <title>The Global Catalogue of Microorganisms (GCM) 10K type strain sequencing project: providing services to taxonomists for standard genome sequencing and annotation.</title>
        <authorList>
            <consortium name="The Broad Institute Genomics Platform"/>
            <consortium name="The Broad Institute Genome Sequencing Center for Infectious Disease"/>
            <person name="Wu L."/>
            <person name="Ma J."/>
        </authorList>
    </citation>
    <scope>NUCLEOTIDE SEQUENCE [LARGE SCALE GENOMIC DNA]</scope>
    <source>
        <strain evidence="4">JCM 30846</strain>
    </source>
</reference>
<evidence type="ECO:0000313" key="4">
    <source>
        <dbReference type="Proteomes" id="UP001499884"/>
    </source>
</evidence>
<evidence type="ECO:0000313" key="3">
    <source>
        <dbReference type="EMBL" id="GAA3738589.1"/>
    </source>
</evidence>
<feature type="domain" description="AMP-binding enzyme C-terminal" evidence="2">
    <location>
        <begin position="449"/>
        <end position="524"/>
    </location>
</feature>
<dbReference type="Proteomes" id="UP001499884">
    <property type="component" value="Unassembled WGS sequence"/>
</dbReference>
<dbReference type="Gene3D" id="2.30.38.10">
    <property type="entry name" value="Luciferase, Domain 3"/>
    <property type="match status" value="1"/>
</dbReference>
<keyword evidence="4" id="KW-1185">Reference proteome</keyword>
<gene>
    <name evidence="3" type="ORF">GCM10023082_39730</name>
</gene>
<dbReference type="InterPro" id="IPR025110">
    <property type="entry name" value="AMP-bd_C"/>
</dbReference>
<dbReference type="PROSITE" id="PS00455">
    <property type="entry name" value="AMP_BINDING"/>
    <property type="match status" value="1"/>
</dbReference>
<name>A0ABP7FFH3_9ACTN</name>
<organism evidence="3 4">
    <name type="scientific">Streptomyces tremellae</name>
    <dbReference type="NCBI Taxonomy" id="1124239"/>
    <lineage>
        <taxon>Bacteria</taxon>
        <taxon>Bacillati</taxon>
        <taxon>Actinomycetota</taxon>
        <taxon>Actinomycetes</taxon>
        <taxon>Kitasatosporales</taxon>
        <taxon>Streptomycetaceae</taxon>
        <taxon>Streptomyces</taxon>
    </lineage>
</organism>
<dbReference type="InterPro" id="IPR045851">
    <property type="entry name" value="AMP-bd_C_sf"/>
</dbReference>
<dbReference type="PANTHER" id="PTHR43767:SF1">
    <property type="entry name" value="NONRIBOSOMAL PEPTIDE SYNTHASE PES1 (EUROFUNG)-RELATED"/>
    <property type="match status" value="1"/>
</dbReference>
<dbReference type="EMBL" id="BAABEP010000028">
    <property type="protein sequence ID" value="GAA3738589.1"/>
    <property type="molecule type" value="Genomic_DNA"/>
</dbReference>
<dbReference type="PANTHER" id="PTHR43767">
    <property type="entry name" value="LONG-CHAIN-FATTY-ACID--COA LIGASE"/>
    <property type="match status" value="1"/>
</dbReference>